<evidence type="ECO:0000313" key="3">
    <source>
        <dbReference type="Proteomes" id="UP001296776"/>
    </source>
</evidence>
<dbReference type="CDD" id="cd00211">
    <property type="entry name" value="PTS_IIA_fru"/>
    <property type="match status" value="1"/>
</dbReference>
<dbReference type="InterPro" id="IPR016152">
    <property type="entry name" value="PTrfase/Anion_transptr"/>
</dbReference>
<feature type="domain" description="PTS EIIA type-2" evidence="1">
    <location>
        <begin position="5"/>
        <end position="148"/>
    </location>
</feature>
<dbReference type="EMBL" id="NRSJ01000050">
    <property type="protein sequence ID" value="MBK1706763.1"/>
    <property type="molecule type" value="Genomic_DNA"/>
</dbReference>
<reference evidence="2" key="1">
    <citation type="submission" date="2017-08" db="EMBL/GenBank/DDBJ databases">
        <authorList>
            <person name="Imhoff J.F."/>
            <person name="Rahn T."/>
            <person name="Kuenzel S."/>
            <person name="Neulinger S.C."/>
        </authorList>
    </citation>
    <scope>NUCLEOTIDE SEQUENCE</scope>
    <source>
        <strain evidence="2">DSM 11080</strain>
    </source>
</reference>
<dbReference type="Gene3D" id="3.40.930.10">
    <property type="entry name" value="Mannitol-specific EII, Chain A"/>
    <property type="match status" value="1"/>
</dbReference>
<evidence type="ECO:0000259" key="1">
    <source>
        <dbReference type="PROSITE" id="PS51094"/>
    </source>
</evidence>
<evidence type="ECO:0000313" key="2">
    <source>
        <dbReference type="EMBL" id="MBK1706763.1"/>
    </source>
</evidence>
<name>A0AAJ0U7I7_9GAMM</name>
<dbReference type="Proteomes" id="UP001296776">
    <property type="component" value="Unassembled WGS sequence"/>
</dbReference>
<sequence>MLPPDLITETRIRVRVEVTSKKRLLESLSELLAPAGPKCSPSSVFDLLNERERLGSTGLGEGIALPHARISGIDDAVGAFVQLERGVSFDAPDDQPVDLAFGLLVPEEANEAHLSLLAGLAERFSDAELRNALRRADSSGELLRLLVR</sequence>
<dbReference type="RefSeq" id="WP_200348236.1">
    <property type="nucleotide sequence ID" value="NZ_NRSJ01000050.1"/>
</dbReference>
<dbReference type="SUPFAM" id="SSF55804">
    <property type="entry name" value="Phoshotransferase/anion transport protein"/>
    <property type="match status" value="1"/>
</dbReference>
<accession>A0AAJ0U7I7</accession>
<dbReference type="InterPro" id="IPR002178">
    <property type="entry name" value="PTS_EIIA_type-2_dom"/>
</dbReference>
<dbReference type="PROSITE" id="PS51094">
    <property type="entry name" value="PTS_EIIA_TYPE_2"/>
    <property type="match status" value="1"/>
</dbReference>
<dbReference type="PANTHER" id="PTHR47738:SF1">
    <property type="entry name" value="NITROGEN REGULATORY PROTEIN"/>
    <property type="match status" value="1"/>
</dbReference>
<dbReference type="AlphaFoldDB" id="A0AAJ0U7I7"/>
<dbReference type="Pfam" id="PF00359">
    <property type="entry name" value="PTS_EIIA_2"/>
    <property type="match status" value="1"/>
</dbReference>
<protein>
    <submittedName>
        <fullName evidence="2">PTS sugar transporter subunit IIA</fullName>
    </submittedName>
</protein>
<dbReference type="PANTHER" id="PTHR47738">
    <property type="entry name" value="PTS SYSTEM FRUCTOSE-LIKE EIIA COMPONENT-RELATED"/>
    <property type="match status" value="1"/>
</dbReference>
<keyword evidence="2" id="KW-0813">Transport</keyword>
<proteinExistence type="predicted"/>
<gene>
    <name evidence="2" type="ORF">CKO40_20005</name>
</gene>
<organism evidence="2 3">
    <name type="scientific">Halochromatium glycolicum</name>
    <dbReference type="NCBI Taxonomy" id="85075"/>
    <lineage>
        <taxon>Bacteria</taxon>
        <taxon>Pseudomonadati</taxon>
        <taxon>Pseudomonadota</taxon>
        <taxon>Gammaproteobacteria</taxon>
        <taxon>Chromatiales</taxon>
        <taxon>Chromatiaceae</taxon>
        <taxon>Halochromatium</taxon>
    </lineage>
</organism>
<dbReference type="GO" id="GO:0030295">
    <property type="term" value="F:protein kinase activator activity"/>
    <property type="evidence" value="ECO:0007669"/>
    <property type="project" value="TreeGrafter"/>
</dbReference>
<comment type="caution">
    <text evidence="2">The sequence shown here is derived from an EMBL/GenBank/DDBJ whole genome shotgun (WGS) entry which is preliminary data.</text>
</comment>
<reference evidence="2" key="2">
    <citation type="journal article" date="2020" name="Microorganisms">
        <title>Osmotic Adaptation and Compatible Solute Biosynthesis of Phototrophic Bacteria as Revealed from Genome Analyses.</title>
        <authorList>
            <person name="Imhoff J.F."/>
            <person name="Rahn T."/>
            <person name="Kunzel S."/>
            <person name="Keller A."/>
            <person name="Neulinger S.C."/>
        </authorList>
    </citation>
    <scope>NUCLEOTIDE SEQUENCE</scope>
    <source>
        <strain evidence="2">DSM 11080</strain>
    </source>
</reference>
<keyword evidence="3" id="KW-1185">Reference proteome</keyword>
<keyword evidence="2" id="KW-0762">Sugar transport</keyword>
<dbReference type="PROSITE" id="PS00372">
    <property type="entry name" value="PTS_EIIA_TYPE_2_HIS"/>
    <property type="match status" value="1"/>
</dbReference>
<dbReference type="InterPro" id="IPR051541">
    <property type="entry name" value="PTS_SugarTrans_NitroReg"/>
</dbReference>